<keyword evidence="4" id="KW-0233">DNA recombination</keyword>
<dbReference type="KEGG" id="abaw:D5400_20660"/>
<evidence type="ECO:0000256" key="5">
    <source>
        <dbReference type="PROSITE-ProRule" id="PRU01248"/>
    </source>
</evidence>
<evidence type="ECO:0000256" key="4">
    <source>
        <dbReference type="ARBA" id="ARBA00023172"/>
    </source>
</evidence>
<protein>
    <submittedName>
        <fullName evidence="8">Site-specific integrase</fullName>
    </submittedName>
</protein>
<keyword evidence="9" id="KW-1185">Reference proteome</keyword>
<dbReference type="GO" id="GO:0003677">
    <property type="term" value="F:DNA binding"/>
    <property type="evidence" value="ECO:0007669"/>
    <property type="project" value="UniProtKB-UniRule"/>
</dbReference>
<keyword evidence="2" id="KW-0229">DNA integration</keyword>
<dbReference type="InterPro" id="IPR011010">
    <property type="entry name" value="DNA_brk_join_enz"/>
</dbReference>
<evidence type="ECO:0000256" key="2">
    <source>
        <dbReference type="ARBA" id="ARBA00022908"/>
    </source>
</evidence>
<evidence type="ECO:0000313" key="8">
    <source>
        <dbReference type="EMBL" id="AZN73379.1"/>
    </source>
</evidence>
<reference evidence="8 9" key="1">
    <citation type="submission" date="2018-09" db="EMBL/GenBank/DDBJ databases">
        <title>Marinorhizobium profundi gen. nov., sp. nov., isolated from a deep-sea sediment sample from the New Britain Trench and proposal of Marinorhizobiaceae fam. nov. in the order Rhizobiales of the class Alphaproteobacteria.</title>
        <authorList>
            <person name="Cao J."/>
        </authorList>
    </citation>
    <scope>NUCLEOTIDE SEQUENCE [LARGE SCALE GENOMIC DNA]</scope>
    <source>
        <strain evidence="8 9">WS11</strain>
    </source>
</reference>
<accession>A0A3Q8XR48</accession>
<dbReference type="Pfam" id="PF00589">
    <property type="entry name" value="Phage_integrase"/>
    <property type="match status" value="1"/>
</dbReference>
<dbReference type="InterPro" id="IPR044068">
    <property type="entry name" value="CB"/>
</dbReference>
<dbReference type="Proteomes" id="UP000268192">
    <property type="component" value="Chromosome"/>
</dbReference>
<dbReference type="SUPFAM" id="SSF56349">
    <property type="entry name" value="DNA breaking-rejoining enzymes"/>
    <property type="match status" value="1"/>
</dbReference>
<dbReference type="AlphaFoldDB" id="A0A3Q8XR48"/>
<organism evidence="8 9">
    <name type="scientific">Georhizobium profundi</name>
    <dbReference type="NCBI Taxonomy" id="2341112"/>
    <lineage>
        <taxon>Bacteria</taxon>
        <taxon>Pseudomonadati</taxon>
        <taxon>Pseudomonadota</taxon>
        <taxon>Alphaproteobacteria</taxon>
        <taxon>Hyphomicrobiales</taxon>
        <taxon>Rhizobiaceae</taxon>
        <taxon>Georhizobium</taxon>
    </lineage>
</organism>
<evidence type="ECO:0000259" key="7">
    <source>
        <dbReference type="PROSITE" id="PS51900"/>
    </source>
</evidence>
<dbReference type="Gene3D" id="1.10.443.10">
    <property type="entry name" value="Intergrase catalytic core"/>
    <property type="match status" value="1"/>
</dbReference>
<dbReference type="PANTHER" id="PTHR30349:SF41">
    <property type="entry name" value="INTEGRASE_RECOMBINASE PROTEIN MJ0367-RELATED"/>
    <property type="match status" value="1"/>
</dbReference>
<dbReference type="EMBL" id="CP032509">
    <property type="protein sequence ID" value="AZN73379.1"/>
    <property type="molecule type" value="Genomic_DNA"/>
</dbReference>
<evidence type="ECO:0000256" key="3">
    <source>
        <dbReference type="ARBA" id="ARBA00023125"/>
    </source>
</evidence>
<proteinExistence type="inferred from homology"/>
<evidence type="ECO:0000256" key="1">
    <source>
        <dbReference type="ARBA" id="ARBA00008857"/>
    </source>
</evidence>
<name>A0A3Q8XR48_9HYPH</name>
<feature type="domain" description="Tyr recombinase" evidence="6">
    <location>
        <begin position="341"/>
        <end position="547"/>
    </location>
</feature>
<evidence type="ECO:0000313" key="9">
    <source>
        <dbReference type="Proteomes" id="UP000268192"/>
    </source>
</evidence>
<comment type="similarity">
    <text evidence="1">Belongs to the 'phage' integrase family.</text>
</comment>
<feature type="domain" description="Core-binding (CB)" evidence="7">
    <location>
        <begin position="208"/>
        <end position="310"/>
    </location>
</feature>
<keyword evidence="3 5" id="KW-0238">DNA-binding</keyword>
<dbReference type="PROSITE" id="PS51900">
    <property type="entry name" value="CB"/>
    <property type="match status" value="1"/>
</dbReference>
<dbReference type="InterPro" id="IPR050090">
    <property type="entry name" value="Tyrosine_recombinase_XerCD"/>
</dbReference>
<gene>
    <name evidence="8" type="ORF">D5400_20660</name>
</gene>
<dbReference type="CDD" id="cd00397">
    <property type="entry name" value="DNA_BRE_C"/>
    <property type="match status" value="1"/>
</dbReference>
<dbReference type="RefSeq" id="WP_126012247.1">
    <property type="nucleotide sequence ID" value="NZ_CP032509.1"/>
</dbReference>
<sequence>MYVDQYSIIKKPMTLGDVVTRLEAKTDLSTTKRRDLVSAVRTAARLLHRSPEDLPASVEDLRNRLADIHPVQASISLKRLANVKSGLVAAIEMTVTTCRIRKRQRPRSPAWATLVQSTPQKWQAYTLSRFSHFCSSQGIEPTDVSDDVLVRFEEHLSKEVLTKKPEKIVKITRQTWNGLAERVHPELPALTKPPSRRVLTRDLSTYPASFQADIEAWIARLETVDFLEDDGPAKALRPTSLRNVRACLRQFADALVKSGVKPDELLGLSDLVDPETVKRGLRYLRERDGGNRPSHHTIMAQLIAVARYHVRVSGDIEKVLKSIQAKVSVAYDGMTDKNRNRLGQFRDERNIDLLLDLPRHLVSKAGKVKDAGRNQALMVMHAVAIDILLACPMRIGNLSSLSIDQHLTWRGEGREQRVAIAIPGSEVKNRQPITIDLSVETSKLLDRYIHSWRPKLEGSSGNALFTQTNGNARTPSRFGQDISRTIKRETGIVMNAHLFRHLAALLFLDKHPGEYETVRRLLGHKNLNTTTKFYAPFETWRATERYETEVLQVRRAVK</sequence>
<dbReference type="GO" id="GO:0015074">
    <property type="term" value="P:DNA integration"/>
    <property type="evidence" value="ECO:0007669"/>
    <property type="project" value="UniProtKB-KW"/>
</dbReference>
<dbReference type="PANTHER" id="PTHR30349">
    <property type="entry name" value="PHAGE INTEGRASE-RELATED"/>
    <property type="match status" value="1"/>
</dbReference>
<evidence type="ECO:0000259" key="6">
    <source>
        <dbReference type="PROSITE" id="PS51898"/>
    </source>
</evidence>
<dbReference type="PROSITE" id="PS51898">
    <property type="entry name" value="TYR_RECOMBINASE"/>
    <property type="match status" value="1"/>
</dbReference>
<dbReference type="InterPro" id="IPR013762">
    <property type="entry name" value="Integrase-like_cat_sf"/>
</dbReference>
<dbReference type="GO" id="GO:0006310">
    <property type="term" value="P:DNA recombination"/>
    <property type="evidence" value="ECO:0007669"/>
    <property type="project" value="UniProtKB-KW"/>
</dbReference>
<dbReference type="OrthoDB" id="9803188at2"/>
<dbReference type="InterPro" id="IPR002104">
    <property type="entry name" value="Integrase_catalytic"/>
</dbReference>